<organism>
    <name type="scientific">Serpula lacrymans var. lacrymans (strain S7.9)</name>
    <name type="common">Dry rot fungus</name>
    <dbReference type="NCBI Taxonomy" id="578457"/>
    <lineage>
        <taxon>Eukaryota</taxon>
        <taxon>Fungi</taxon>
        <taxon>Dikarya</taxon>
        <taxon>Basidiomycota</taxon>
        <taxon>Agaricomycotina</taxon>
        <taxon>Agaricomycetes</taxon>
        <taxon>Agaricomycetidae</taxon>
        <taxon>Boletales</taxon>
        <taxon>Coniophorineae</taxon>
        <taxon>Serpulaceae</taxon>
        <taxon>Serpula</taxon>
    </lineage>
</organism>
<sequence>MAGGMKSRSLNRRELRGRFEVIVNVPSVVLWPNALARVGAPQKIRSREDTEFEEKYEKAYVDVLHALFYNLSAKNISASLQSVPNIRTQPKIMQKSISQEAKMIVRYVYSQMATADTVTLIMSPVLRGDRGDELQVSDTSVDSAYHGLRNESTHCHAISTMSPADLSLSDHDVHVHELRAKGWRGSLDPSADPKNK</sequence>
<dbReference type="HOGENOM" id="CLU_1390981_0_0_1"/>
<proteinExistence type="predicted"/>
<gene>
    <name evidence="1" type="ORF">SERLADRAFT_435262</name>
</gene>
<reference evidence="1" key="1">
    <citation type="submission" date="2011-04" db="EMBL/GenBank/DDBJ databases">
        <title>Evolution of plant cell wall degrading machinery underlies the functional diversity of forest fungi.</title>
        <authorList>
            <consortium name="US DOE Joint Genome Institute (JGI-PGF)"/>
            <person name="Eastwood D.C."/>
            <person name="Floudas D."/>
            <person name="Binder M."/>
            <person name="Majcherczyk A."/>
            <person name="Schneider P."/>
            <person name="Aerts A."/>
            <person name="Asiegbu F.O."/>
            <person name="Baker S.E."/>
            <person name="Barry K."/>
            <person name="Bendiksby M."/>
            <person name="Blumentritt M."/>
            <person name="Coutinho P.M."/>
            <person name="Cullen D."/>
            <person name="Cullen D."/>
            <person name="Gathman A."/>
            <person name="Goodell B."/>
            <person name="Henrissat B."/>
            <person name="Ihrmark K."/>
            <person name="Kauserud H."/>
            <person name="Kohler A."/>
            <person name="LaButti K."/>
            <person name="Lapidus A."/>
            <person name="Lavin J.L."/>
            <person name="Lee Y.-H."/>
            <person name="Lindquist E."/>
            <person name="Lilly W."/>
            <person name="Lucas S."/>
            <person name="Morin E."/>
            <person name="Murat C."/>
            <person name="Oguiza J.A."/>
            <person name="Park J."/>
            <person name="Pisabarro A.G."/>
            <person name="Riley R."/>
            <person name="Rosling A."/>
            <person name="Salamov A."/>
            <person name="Schmidt O."/>
            <person name="Schmutz J."/>
            <person name="Skrede I."/>
            <person name="Stenlid J."/>
            <person name="Wiebenga A."/>
            <person name="Xie X."/>
            <person name="Kues U."/>
            <person name="Hibbett D.S."/>
            <person name="Hoffmeister D."/>
            <person name="Hogberg N."/>
            <person name="Martin F."/>
            <person name="Grigoriev I.V."/>
            <person name="Watkinson S.C."/>
        </authorList>
    </citation>
    <scope>NUCLEOTIDE SEQUENCE</scope>
    <source>
        <strain evidence="1">S7.9</strain>
    </source>
</reference>
<dbReference type="AlphaFoldDB" id="F8NMY9"/>
<dbReference type="GeneID" id="18814522"/>
<name>F8NMY9_SERL9</name>
<dbReference type="Proteomes" id="UP000008064">
    <property type="component" value="Unassembled WGS sequence"/>
</dbReference>
<protein>
    <submittedName>
        <fullName evidence="1">Uncharacterized protein</fullName>
    </submittedName>
</protein>
<dbReference type="RefSeq" id="XP_007315574.1">
    <property type="nucleotide sequence ID" value="XM_007315512.1"/>
</dbReference>
<accession>F8NMY9</accession>
<evidence type="ECO:0000313" key="1">
    <source>
        <dbReference type="EMBL" id="EGO27483.1"/>
    </source>
</evidence>
<dbReference type="EMBL" id="GL945431">
    <property type="protein sequence ID" value="EGO27483.1"/>
    <property type="molecule type" value="Genomic_DNA"/>
</dbReference>
<dbReference type="KEGG" id="sla:SERLADRAFT_435262"/>